<dbReference type="GO" id="GO:0030170">
    <property type="term" value="F:pyridoxal phosphate binding"/>
    <property type="evidence" value="ECO:0007669"/>
    <property type="project" value="InterPro"/>
</dbReference>
<dbReference type="PANTHER" id="PTHR42885:SF2">
    <property type="entry name" value="HISTIDINOL-PHOSPHATE AMINOTRANSFERASE"/>
    <property type="match status" value="1"/>
</dbReference>
<dbReference type="PANTHER" id="PTHR42885">
    <property type="entry name" value="HISTIDINOL-PHOSPHATE AMINOTRANSFERASE-RELATED"/>
    <property type="match status" value="1"/>
</dbReference>
<evidence type="ECO:0000256" key="4">
    <source>
        <dbReference type="ARBA" id="ARBA00011738"/>
    </source>
</evidence>
<evidence type="ECO:0000256" key="8">
    <source>
        <dbReference type="ARBA" id="ARBA00022898"/>
    </source>
</evidence>
<evidence type="ECO:0000256" key="2">
    <source>
        <dbReference type="ARBA" id="ARBA00005011"/>
    </source>
</evidence>
<dbReference type="Pfam" id="PF00155">
    <property type="entry name" value="Aminotran_1_2"/>
    <property type="match status" value="1"/>
</dbReference>
<comment type="subunit">
    <text evidence="4 11">Homodimer.</text>
</comment>
<accession>A0A7M2K930</accession>
<evidence type="ECO:0000256" key="1">
    <source>
        <dbReference type="ARBA" id="ARBA00001933"/>
    </source>
</evidence>
<dbReference type="EC" id="2.6.1.9" evidence="11"/>
<evidence type="ECO:0000256" key="5">
    <source>
        <dbReference type="ARBA" id="ARBA00022576"/>
    </source>
</evidence>
<comment type="cofactor">
    <cofactor evidence="1 11">
        <name>pyridoxal 5'-phosphate</name>
        <dbReference type="ChEBI" id="CHEBI:597326"/>
    </cofactor>
</comment>
<dbReference type="PROSITE" id="PS00599">
    <property type="entry name" value="AA_TRANSFER_CLASS_2"/>
    <property type="match status" value="1"/>
</dbReference>
<comment type="similarity">
    <text evidence="3 11">Belongs to the class-II pyridoxal-phosphate-dependent aminotransferase family. Histidinol-phosphate aminotransferase subfamily.</text>
</comment>
<proteinExistence type="inferred from homology"/>
<gene>
    <name evidence="11" type="primary">hisC</name>
    <name evidence="13" type="ORF">TW71_15975</name>
</gene>
<dbReference type="GO" id="GO:0000105">
    <property type="term" value="P:L-histidine biosynthetic process"/>
    <property type="evidence" value="ECO:0007669"/>
    <property type="project" value="UniProtKB-UniRule"/>
</dbReference>
<evidence type="ECO:0000256" key="11">
    <source>
        <dbReference type="HAMAP-Rule" id="MF_01023"/>
    </source>
</evidence>
<dbReference type="Gene3D" id="3.40.640.10">
    <property type="entry name" value="Type I PLP-dependent aspartate aminotransferase-like (Major domain)"/>
    <property type="match status" value="1"/>
</dbReference>
<dbReference type="EMBL" id="JXXR01000016">
    <property type="protein sequence ID" value="KJY71501.1"/>
    <property type="molecule type" value="Genomic_DNA"/>
</dbReference>
<dbReference type="Gene3D" id="3.90.1150.10">
    <property type="entry name" value="Aspartate Aminotransferase, domain 1"/>
    <property type="match status" value="1"/>
</dbReference>
<evidence type="ECO:0000259" key="12">
    <source>
        <dbReference type="Pfam" id="PF00155"/>
    </source>
</evidence>
<dbReference type="SUPFAM" id="SSF53383">
    <property type="entry name" value="PLP-dependent transferases"/>
    <property type="match status" value="1"/>
</dbReference>
<keyword evidence="6 11" id="KW-0028">Amino-acid biosynthesis</keyword>
<dbReference type="InterPro" id="IPR004839">
    <property type="entry name" value="Aminotransferase_I/II_large"/>
</dbReference>
<evidence type="ECO:0000256" key="3">
    <source>
        <dbReference type="ARBA" id="ARBA00007970"/>
    </source>
</evidence>
<dbReference type="InterPro" id="IPR001917">
    <property type="entry name" value="Aminotrans_II_pyridoxalP_BS"/>
</dbReference>
<dbReference type="InterPro" id="IPR015424">
    <property type="entry name" value="PyrdxlP-dep_Trfase"/>
</dbReference>
<dbReference type="InterPro" id="IPR015421">
    <property type="entry name" value="PyrdxlP-dep_Trfase_major"/>
</dbReference>
<evidence type="ECO:0000256" key="9">
    <source>
        <dbReference type="ARBA" id="ARBA00023102"/>
    </source>
</evidence>
<dbReference type="UniPathway" id="UPA00031">
    <property type="reaction ID" value="UER00012"/>
</dbReference>
<protein>
    <recommendedName>
        <fullName evidence="11">Histidinol-phosphate aminotransferase</fullName>
        <ecNumber evidence="11">2.6.1.9</ecNumber>
    </recommendedName>
    <alternativeName>
        <fullName evidence="11">Imidazole acetol-phosphate transaminase</fullName>
    </alternativeName>
</protein>
<comment type="pathway">
    <text evidence="2 11">Amino-acid biosynthesis; L-histidine biosynthesis; L-histidine from 5-phospho-alpha-D-ribose 1-diphosphate: step 7/9.</text>
</comment>
<feature type="modified residue" description="N6-(pyridoxal phosphate)lysine" evidence="11">
    <location>
        <position position="213"/>
    </location>
</feature>
<reference evidence="13" key="1">
    <citation type="journal article" date="2015" name="BMC Genomics">
        <title>Genome mining reveals unlocked bioactive potential of marine Gram-negative bacteria.</title>
        <authorList>
            <person name="Machado H."/>
            <person name="Sonnenschein E.C."/>
            <person name="Melchiorsen J."/>
            <person name="Gram L."/>
        </authorList>
    </citation>
    <scope>NUCLEOTIDE SEQUENCE</scope>
    <source>
        <strain evidence="13">S2052</strain>
    </source>
</reference>
<evidence type="ECO:0000256" key="10">
    <source>
        <dbReference type="ARBA" id="ARBA00047481"/>
    </source>
</evidence>
<keyword evidence="7 11" id="KW-0808">Transferase</keyword>
<dbReference type="RefSeq" id="WP_045986555.1">
    <property type="nucleotide sequence ID" value="NZ_CP063052.1"/>
</dbReference>
<keyword evidence="8 11" id="KW-0663">Pyridoxal phosphate</keyword>
<evidence type="ECO:0000256" key="7">
    <source>
        <dbReference type="ARBA" id="ARBA00022679"/>
    </source>
</evidence>
<dbReference type="GO" id="GO:0004400">
    <property type="term" value="F:histidinol-phosphate transaminase activity"/>
    <property type="evidence" value="ECO:0007669"/>
    <property type="project" value="UniProtKB-UniRule"/>
</dbReference>
<dbReference type="NCBIfam" id="TIGR01141">
    <property type="entry name" value="hisC"/>
    <property type="match status" value="1"/>
</dbReference>
<feature type="domain" description="Aminotransferase class I/classII large" evidence="12">
    <location>
        <begin position="46"/>
        <end position="349"/>
    </location>
</feature>
<dbReference type="AlphaFoldDB" id="A0A7M2K930"/>
<name>A0A7M2K930_9VIBR</name>
<organism evidence="13">
    <name type="scientific">Vibrio coralliilyticus</name>
    <dbReference type="NCBI Taxonomy" id="190893"/>
    <lineage>
        <taxon>Bacteria</taxon>
        <taxon>Pseudomonadati</taxon>
        <taxon>Pseudomonadota</taxon>
        <taxon>Gammaproteobacteria</taxon>
        <taxon>Vibrionales</taxon>
        <taxon>Vibrionaceae</taxon>
        <taxon>Vibrio</taxon>
    </lineage>
</organism>
<dbReference type="InterPro" id="IPR005861">
    <property type="entry name" value="HisP_aminotrans"/>
</dbReference>
<comment type="catalytic activity">
    <reaction evidence="10 11">
        <text>L-histidinol phosphate + 2-oxoglutarate = 3-(imidazol-4-yl)-2-oxopropyl phosphate + L-glutamate</text>
        <dbReference type="Rhea" id="RHEA:23744"/>
        <dbReference type="ChEBI" id="CHEBI:16810"/>
        <dbReference type="ChEBI" id="CHEBI:29985"/>
        <dbReference type="ChEBI" id="CHEBI:57766"/>
        <dbReference type="ChEBI" id="CHEBI:57980"/>
        <dbReference type="EC" id="2.6.1.9"/>
    </reaction>
</comment>
<dbReference type="HAMAP" id="MF_01023">
    <property type="entry name" value="HisC_aminotrans_2"/>
    <property type="match status" value="1"/>
</dbReference>
<sequence length="372" mass="41397">MASLADKIAPDNIKKLIPYQSARRIGGSGRLWLNANELEQPLHFSDQQNAYHRYPDFLPQDIASAYQDYCHTQKPVLAVRGADEAIDLLVRTFCQPGKSRIAICSPTYAMYEFCADSLAVETIDVPLLAPDFALDVDGVVKAAESANLVFLCSPNNPTGQMLSRQDVLSVLDQTQDQALIVVDEAYIEFELEESVVSLIDQYPNLVVIRTLSKAFGLAAVRCGFIIADTSVMNYLYKMVPPYPMPDSSAEIVLNALSPEGLAKVTQSTQQLIATKNWFVDQLQSLSWIEKVYPSSTNFVLIRTRPDVDLFNYLLKAGIVTRNQSHEPSLKHCVRITIGSQESMQEVATIISHFADPVSTKNEDKDFEHEKSA</sequence>
<dbReference type="InterPro" id="IPR015422">
    <property type="entry name" value="PyrdxlP-dep_Trfase_small"/>
</dbReference>
<evidence type="ECO:0000313" key="13">
    <source>
        <dbReference type="EMBL" id="KJY71501.1"/>
    </source>
</evidence>
<keyword evidence="9 11" id="KW-0368">Histidine biosynthesis</keyword>
<keyword evidence="5 11" id="KW-0032">Aminotransferase</keyword>
<comment type="caution">
    <text evidence="13">The sequence shown here is derived from an EMBL/GenBank/DDBJ whole genome shotgun (WGS) entry which is preliminary data.</text>
</comment>
<dbReference type="CDD" id="cd00609">
    <property type="entry name" value="AAT_like"/>
    <property type="match status" value="1"/>
</dbReference>
<evidence type="ECO:0000256" key="6">
    <source>
        <dbReference type="ARBA" id="ARBA00022605"/>
    </source>
</evidence>